<dbReference type="OrthoDB" id="4161069at2759"/>
<sequence>MCITEIWTYYECGYAAYDHRLRLARTCSIRQTVQKTFMEPICDDCVLLELGLVSESTVHQHRCDNHDHDERELDGTEWLLESSVEITVEPPADHGDVFPLRSKPGNVSSSSEDGTQDETPRRGRGSRRAMEISRGSLAINRGSPLKRRTSFQRLKQTGQHLRRARKQHDLASLSAAASRPLQSSATGSSSWVDHLRSDLGQRVRRRRPDLRPNSQATHQNESSNDASSSASEDDRVLSLPSMPATASSAFSTTSTNGKESIIPPLDQLISSSEFDSSGLSSTHPPELRLGLLQPDQGEPARTYTSSSRSVKPVHTASSTVSPSSSPIAEPCSVGSNIAISLHPLSCPLPARASSVHGINGNKRSEDKENGDNENEQSNNNKGKVGRGRSKSDMLLIGELVKAGMGMSWAAPRSAG</sequence>
<feature type="region of interest" description="Disordered" evidence="1">
    <location>
        <begin position="90"/>
        <end position="328"/>
    </location>
</feature>
<organism evidence="2 3">
    <name type="scientific">Endocarpon pusillum</name>
    <dbReference type="NCBI Taxonomy" id="364733"/>
    <lineage>
        <taxon>Eukaryota</taxon>
        <taxon>Fungi</taxon>
        <taxon>Dikarya</taxon>
        <taxon>Ascomycota</taxon>
        <taxon>Pezizomycotina</taxon>
        <taxon>Eurotiomycetes</taxon>
        <taxon>Chaetothyriomycetidae</taxon>
        <taxon>Verrucariales</taxon>
        <taxon>Verrucariaceae</taxon>
        <taxon>Endocarpon</taxon>
    </lineage>
</organism>
<keyword evidence="3" id="KW-1185">Reference proteome</keyword>
<evidence type="ECO:0000313" key="3">
    <source>
        <dbReference type="Proteomes" id="UP000606974"/>
    </source>
</evidence>
<dbReference type="AlphaFoldDB" id="A0A8H7ACQ4"/>
<protein>
    <submittedName>
        <fullName evidence="2">Uncharacterized protein</fullName>
    </submittedName>
</protein>
<feature type="compositionally biased region" description="Low complexity" evidence="1">
    <location>
        <begin position="270"/>
        <end position="281"/>
    </location>
</feature>
<feature type="compositionally biased region" description="Low complexity" evidence="1">
    <location>
        <begin position="220"/>
        <end position="230"/>
    </location>
</feature>
<evidence type="ECO:0000313" key="2">
    <source>
        <dbReference type="EMBL" id="KAF7505649.1"/>
    </source>
</evidence>
<accession>A0A8H7ACQ4</accession>
<comment type="caution">
    <text evidence="2">The sequence shown here is derived from an EMBL/GenBank/DDBJ whole genome shotgun (WGS) entry which is preliminary data.</text>
</comment>
<feature type="compositionally biased region" description="Low complexity" evidence="1">
    <location>
        <begin position="244"/>
        <end position="255"/>
    </location>
</feature>
<gene>
    <name evidence="2" type="ORF">GJ744_000584</name>
</gene>
<dbReference type="Proteomes" id="UP000606974">
    <property type="component" value="Unassembled WGS sequence"/>
</dbReference>
<evidence type="ECO:0000256" key="1">
    <source>
        <dbReference type="SAM" id="MobiDB-lite"/>
    </source>
</evidence>
<feature type="compositionally biased region" description="Low complexity" evidence="1">
    <location>
        <begin position="170"/>
        <end position="185"/>
    </location>
</feature>
<dbReference type="EMBL" id="JAACFV010000104">
    <property type="protein sequence ID" value="KAF7505649.1"/>
    <property type="molecule type" value="Genomic_DNA"/>
</dbReference>
<feature type="compositionally biased region" description="Low complexity" evidence="1">
    <location>
        <begin position="317"/>
        <end position="326"/>
    </location>
</feature>
<proteinExistence type="predicted"/>
<feature type="region of interest" description="Disordered" evidence="1">
    <location>
        <begin position="352"/>
        <end position="391"/>
    </location>
</feature>
<reference evidence="2" key="1">
    <citation type="submission" date="2020-02" db="EMBL/GenBank/DDBJ databases">
        <authorList>
            <person name="Palmer J.M."/>
        </authorList>
    </citation>
    <scope>NUCLEOTIDE SEQUENCE</scope>
    <source>
        <strain evidence="2">EPUS1.4</strain>
        <tissue evidence="2">Thallus</tissue>
    </source>
</reference>
<name>A0A8H7ACQ4_9EURO</name>